<sequence>MKSTKNIEVKVLSKNESLELFRREVGDVDSDILRKRSEEIANECDGLPLAIVTLARTLRNKDKRFWDAVIQ</sequence>
<gene>
    <name evidence="1" type="ORF">GIB67_004112</name>
</gene>
<comment type="caution">
    <text evidence="1">The sequence shown here is derived from an EMBL/GenBank/DDBJ whole genome shotgun (WGS) entry which is preliminary data.</text>
</comment>
<dbReference type="Proteomes" id="UP000541444">
    <property type="component" value="Unassembled WGS sequence"/>
</dbReference>
<dbReference type="Gene3D" id="1.10.8.430">
    <property type="entry name" value="Helical domain of apoptotic protease-activating factors"/>
    <property type="match status" value="1"/>
</dbReference>
<accession>A0A7J7NRP4</accession>
<dbReference type="PANTHER" id="PTHR36766:SF30">
    <property type="entry name" value="TIR-NBS TYPE DISEASE RESISTANCE PROTEIN-RELATED"/>
    <property type="match status" value="1"/>
</dbReference>
<organism evidence="1 2">
    <name type="scientific">Kingdonia uniflora</name>
    <dbReference type="NCBI Taxonomy" id="39325"/>
    <lineage>
        <taxon>Eukaryota</taxon>
        <taxon>Viridiplantae</taxon>
        <taxon>Streptophyta</taxon>
        <taxon>Embryophyta</taxon>
        <taxon>Tracheophyta</taxon>
        <taxon>Spermatophyta</taxon>
        <taxon>Magnoliopsida</taxon>
        <taxon>Ranunculales</taxon>
        <taxon>Circaeasteraceae</taxon>
        <taxon>Kingdonia</taxon>
    </lineage>
</organism>
<name>A0A7J7NRP4_9MAGN</name>
<reference evidence="1 2" key="1">
    <citation type="journal article" date="2020" name="IScience">
        <title>Genome Sequencing of the Endangered Kingdonia uniflora (Circaeasteraceae, Ranunculales) Reveals Potential Mechanisms of Evolutionary Specialization.</title>
        <authorList>
            <person name="Sun Y."/>
            <person name="Deng T."/>
            <person name="Zhang A."/>
            <person name="Moore M.J."/>
            <person name="Landis J.B."/>
            <person name="Lin N."/>
            <person name="Zhang H."/>
            <person name="Zhang X."/>
            <person name="Huang J."/>
            <person name="Zhang X."/>
            <person name="Sun H."/>
            <person name="Wang H."/>
        </authorList>
    </citation>
    <scope>NUCLEOTIDE SEQUENCE [LARGE SCALE GENOMIC DNA]</scope>
    <source>
        <strain evidence="1">TB1705</strain>
        <tissue evidence="1">Leaf</tissue>
    </source>
</reference>
<dbReference type="EMBL" id="JACGCM010000628">
    <property type="protein sequence ID" value="KAF6169720.1"/>
    <property type="molecule type" value="Genomic_DNA"/>
</dbReference>
<dbReference type="AlphaFoldDB" id="A0A7J7NRP4"/>
<evidence type="ECO:0008006" key="3">
    <source>
        <dbReference type="Google" id="ProtNLM"/>
    </source>
</evidence>
<evidence type="ECO:0000313" key="1">
    <source>
        <dbReference type="EMBL" id="KAF6169720.1"/>
    </source>
</evidence>
<dbReference type="GO" id="GO:0043531">
    <property type="term" value="F:ADP binding"/>
    <property type="evidence" value="ECO:0007669"/>
    <property type="project" value="InterPro"/>
</dbReference>
<proteinExistence type="predicted"/>
<evidence type="ECO:0000313" key="2">
    <source>
        <dbReference type="Proteomes" id="UP000541444"/>
    </source>
</evidence>
<dbReference type="SUPFAM" id="SSF52540">
    <property type="entry name" value="P-loop containing nucleoside triphosphate hydrolases"/>
    <property type="match status" value="1"/>
</dbReference>
<dbReference type="PANTHER" id="PTHR36766">
    <property type="entry name" value="PLANT BROAD-SPECTRUM MILDEW RESISTANCE PROTEIN RPW8"/>
    <property type="match status" value="1"/>
</dbReference>
<dbReference type="InterPro" id="IPR027417">
    <property type="entry name" value="P-loop_NTPase"/>
</dbReference>
<dbReference type="OrthoDB" id="664960at2759"/>
<keyword evidence="2" id="KW-1185">Reference proteome</keyword>
<dbReference type="InterPro" id="IPR042197">
    <property type="entry name" value="Apaf_helical"/>
</dbReference>
<protein>
    <recommendedName>
        <fullName evidence="3">NB-ARC domain-containing protein</fullName>
    </recommendedName>
</protein>